<comment type="caution">
    <text evidence="1">The sequence shown here is derived from an EMBL/GenBank/DDBJ whole genome shotgun (WGS) entry which is preliminary data.</text>
</comment>
<dbReference type="Proteomes" id="UP001596317">
    <property type="component" value="Unassembled WGS sequence"/>
</dbReference>
<gene>
    <name evidence="1" type="ORF">ACFP90_22945</name>
</gene>
<dbReference type="EMBL" id="JBHSWB010000002">
    <property type="protein sequence ID" value="MFC6662904.1"/>
    <property type="molecule type" value="Genomic_DNA"/>
</dbReference>
<sequence length="164" mass="17884">MSQIEALTAGVARDAAQRLGERHGLPWPAEYVTVPSGTVHLREAGAARTICGTRLPLPPRTSTVTTGEQALSCTRCQAKVRKARAAKSPPWLAHNERPNKKIKDLERRGYTLRWLGAEPHLALRLLHPGGHDGTHAEGTETACVMAAYESARDHAHDAHLNELL</sequence>
<organism evidence="1 2">
    <name type="scientific">Deinococcus multiflagellatus</name>
    <dbReference type="NCBI Taxonomy" id="1656887"/>
    <lineage>
        <taxon>Bacteria</taxon>
        <taxon>Thermotogati</taxon>
        <taxon>Deinococcota</taxon>
        <taxon>Deinococci</taxon>
        <taxon>Deinococcales</taxon>
        <taxon>Deinococcaceae</taxon>
        <taxon>Deinococcus</taxon>
    </lineage>
</organism>
<evidence type="ECO:0000313" key="2">
    <source>
        <dbReference type="Proteomes" id="UP001596317"/>
    </source>
</evidence>
<proteinExistence type="predicted"/>
<reference evidence="2" key="1">
    <citation type="journal article" date="2019" name="Int. J. Syst. Evol. Microbiol.">
        <title>The Global Catalogue of Microorganisms (GCM) 10K type strain sequencing project: providing services to taxonomists for standard genome sequencing and annotation.</title>
        <authorList>
            <consortium name="The Broad Institute Genomics Platform"/>
            <consortium name="The Broad Institute Genome Sequencing Center for Infectious Disease"/>
            <person name="Wu L."/>
            <person name="Ma J."/>
        </authorList>
    </citation>
    <scope>NUCLEOTIDE SEQUENCE [LARGE SCALE GENOMIC DNA]</scope>
    <source>
        <strain evidence="2">CCUG 63830</strain>
    </source>
</reference>
<name>A0ABW1ZPM9_9DEIO</name>
<protein>
    <submittedName>
        <fullName evidence="1">Uncharacterized protein</fullName>
    </submittedName>
</protein>
<evidence type="ECO:0000313" key="1">
    <source>
        <dbReference type="EMBL" id="MFC6662904.1"/>
    </source>
</evidence>
<keyword evidence="2" id="KW-1185">Reference proteome</keyword>
<dbReference type="RefSeq" id="WP_224611814.1">
    <property type="nucleotide sequence ID" value="NZ_JAIQXV010000020.1"/>
</dbReference>
<accession>A0ABW1ZPM9</accession>